<feature type="region of interest" description="Disordered" evidence="1">
    <location>
        <begin position="230"/>
        <end position="260"/>
    </location>
</feature>
<dbReference type="Gene3D" id="3.40.50.1820">
    <property type="entry name" value="alpha/beta hydrolase"/>
    <property type="match status" value="1"/>
</dbReference>
<name>A0A8H6FKP1_9LECA</name>
<dbReference type="AlphaFoldDB" id="A0A8H6FKP1"/>
<dbReference type="InterPro" id="IPR029058">
    <property type="entry name" value="AB_hydrolase_fold"/>
</dbReference>
<reference evidence="4 5" key="1">
    <citation type="journal article" date="2020" name="Genomics">
        <title>Complete, high-quality genomes from long-read metagenomic sequencing of two wolf lichen thalli reveals enigmatic genome architecture.</title>
        <authorList>
            <person name="McKenzie S.K."/>
            <person name="Walston R.F."/>
            <person name="Allen J.L."/>
        </authorList>
    </citation>
    <scope>NUCLEOTIDE SEQUENCE [LARGE SCALE GENOMIC DNA]</scope>
    <source>
        <strain evidence="4">WasteWater1</strain>
    </source>
</reference>
<feature type="compositionally biased region" description="Polar residues" evidence="1">
    <location>
        <begin position="240"/>
        <end position="254"/>
    </location>
</feature>
<feature type="transmembrane region" description="Helical" evidence="2">
    <location>
        <begin position="89"/>
        <end position="109"/>
    </location>
</feature>
<protein>
    <recommendedName>
        <fullName evidence="3">AB hydrolase-1 domain-containing protein</fullName>
    </recommendedName>
</protein>
<organism evidence="4 5">
    <name type="scientific">Letharia lupina</name>
    <dbReference type="NCBI Taxonomy" id="560253"/>
    <lineage>
        <taxon>Eukaryota</taxon>
        <taxon>Fungi</taxon>
        <taxon>Dikarya</taxon>
        <taxon>Ascomycota</taxon>
        <taxon>Pezizomycotina</taxon>
        <taxon>Lecanoromycetes</taxon>
        <taxon>OSLEUM clade</taxon>
        <taxon>Lecanoromycetidae</taxon>
        <taxon>Lecanorales</taxon>
        <taxon>Lecanorineae</taxon>
        <taxon>Parmeliaceae</taxon>
        <taxon>Letharia</taxon>
    </lineage>
</organism>
<evidence type="ECO:0000256" key="1">
    <source>
        <dbReference type="SAM" id="MobiDB-lite"/>
    </source>
</evidence>
<dbReference type="SUPFAM" id="SSF53474">
    <property type="entry name" value="alpha/beta-Hydrolases"/>
    <property type="match status" value="1"/>
</dbReference>
<keyword evidence="2" id="KW-1133">Transmembrane helix</keyword>
<dbReference type="RefSeq" id="XP_037157557.1">
    <property type="nucleotide sequence ID" value="XM_037295556.1"/>
</dbReference>
<comment type="caution">
    <text evidence="4">The sequence shown here is derived from an EMBL/GenBank/DDBJ whole genome shotgun (WGS) entry which is preliminary data.</text>
</comment>
<sequence length="709" mass="78486">MRVPSFLSSIPRQWRTPKLVVGLFVFEIPLTIAALALFGIAQPDLYRTRFWQEGADHGWNSNPNQLIYAIANYRPIKAPLPWRQFTTNYNVVISVLSVFILLCKGIMFITSVFHPLVSLLAHAALVILFAISIHNQAGPDMSDPAHPQPGAPWYITRKCGPPVSSDLIGYCKQAKAAFAVTILMVALFTTQMILTLITLWSSRQSRSAHGSRTSDKESAQAPWEMMEARRTPGTAGGLKSPTTPRTTAFNTLSGNGKAPVRQGNQGIPLRHHIGMGEETYQGPSRRHTGLQIVMTGTMINLLFKYASISAAVFVGLYAGLLGLLTTSSFQAHVVYLHKIQMTWFKDLDVPETFGFLRSQTTPFSIQSSTGGTLYAWHVLPIELYRQHESALVAEPSGFASDITSRLAFKLLRDDHDARLIIHMHGAGGTVGSGYRVPNYRALSAGQPKTIHVLTFDYRGFGRSRGTPSERGLCLDAIAVVDWATNVAGIPPSRILIFSQSLGTAVSLAVSKHFALQSPPVMFAGSILVAPFVDMATLVATYRIAGFIPILSPLTRFPLLFNYLSTFIQDKWLSKHRIAEYIRASEANGQKYRLTLIHAEDDHDIPWSHTKVVFWHAVNATLPRGITYDQLDGVKKKSKSDLGAAGSIMEWRTKNGVIREEILKTGLHDVVMGSPVVTMAVMRIFEERRSQVTSNNAIYKERNLPLYDRS</sequence>
<gene>
    <name evidence="4" type="ORF">HO133_004640</name>
</gene>
<dbReference type="PANTHER" id="PTHR12277:SF81">
    <property type="entry name" value="PROTEIN ABHD13"/>
    <property type="match status" value="1"/>
</dbReference>
<dbReference type="Proteomes" id="UP000593566">
    <property type="component" value="Unassembled WGS sequence"/>
</dbReference>
<evidence type="ECO:0000313" key="5">
    <source>
        <dbReference type="Proteomes" id="UP000593566"/>
    </source>
</evidence>
<feature type="transmembrane region" description="Helical" evidence="2">
    <location>
        <begin position="176"/>
        <end position="200"/>
    </location>
</feature>
<evidence type="ECO:0000259" key="3">
    <source>
        <dbReference type="Pfam" id="PF12697"/>
    </source>
</evidence>
<dbReference type="Pfam" id="PF12697">
    <property type="entry name" value="Abhydrolase_6"/>
    <property type="match status" value="1"/>
</dbReference>
<accession>A0A8H6FKP1</accession>
<dbReference type="EMBL" id="JACCJB010000002">
    <property type="protein sequence ID" value="KAF6230300.1"/>
    <property type="molecule type" value="Genomic_DNA"/>
</dbReference>
<feature type="transmembrane region" description="Helical" evidence="2">
    <location>
        <begin position="20"/>
        <end position="41"/>
    </location>
</feature>
<feature type="transmembrane region" description="Helical" evidence="2">
    <location>
        <begin position="116"/>
        <end position="134"/>
    </location>
</feature>
<keyword evidence="2" id="KW-0472">Membrane</keyword>
<keyword evidence="5" id="KW-1185">Reference proteome</keyword>
<feature type="transmembrane region" description="Helical" evidence="2">
    <location>
        <begin position="302"/>
        <end position="324"/>
    </location>
</feature>
<evidence type="ECO:0000313" key="4">
    <source>
        <dbReference type="EMBL" id="KAF6230300.1"/>
    </source>
</evidence>
<dbReference type="GeneID" id="59333047"/>
<keyword evidence="2" id="KW-0812">Transmembrane</keyword>
<feature type="domain" description="AB hydrolase-1" evidence="3">
    <location>
        <begin position="420"/>
        <end position="579"/>
    </location>
</feature>
<dbReference type="InterPro" id="IPR000073">
    <property type="entry name" value="AB_hydrolase_1"/>
</dbReference>
<dbReference type="PANTHER" id="PTHR12277">
    <property type="entry name" value="ALPHA/BETA HYDROLASE DOMAIN-CONTAINING PROTEIN"/>
    <property type="match status" value="1"/>
</dbReference>
<proteinExistence type="predicted"/>
<evidence type="ECO:0000256" key="2">
    <source>
        <dbReference type="SAM" id="Phobius"/>
    </source>
</evidence>